<proteinExistence type="predicted"/>
<evidence type="ECO:0000259" key="1">
    <source>
        <dbReference type="Pfam" id="PF21703"/>
    </source>
</evidence>
<keyword evidence="3" id="KW-1185">Reference proteome</keyword>
<protein>
    <submittedName>
        <fullName evidence="2">Major capsid-like protein</fullName>
    </submittedName>
</protein>
<feature type="domain" description="Capsid Gp10A/Gp10B-like" evidence="1">
    <location>
        <begin position="90"/>
        <end position="285"/>
    </location>
</feature>
<name>A0A8E5NVG8_9CAUD</name>
<dbReference type="EMBL" id="MW965453">
    <property type="protein sequence ID" value="QVE65522.1"/>
    <property type="molecule type" value="Genomic_DNA"/>
</dbReference>
<dbReference type="Pfam" id="PF21703">
    <property type="entry name" value="Gp10A-like"/>
    <property type="match status" value="1"/>
</dbReference>
<dbReference type="InterPro" id="IPR049301">
    <property type="entry name" value="Capsid_Gp10A/Gp10B-like_dom"/>
</dbReference>
<accession>A0A8E5NVG8</accession>
<dbReference type="Proteomes" id="UP000694260">
    <property type="component" value="Segment"/>
</dbReference>
<sequence length="336" mass="35683">MAVSYTNVNRPGAVLQTGNNAQIGTSPSGTNPQALHIEEYGGKIEGTIARKSIVRNFVPVRSITGTSILSNFRIGESTLAKVTPGTAPDGTVNQAGKVSVRVDTLINARSIVPLLDDFQNSYDARMAIGEEHGKKFAKFIDQAFLIQAVKAAQLTNSGLPAGWTGGSVKTLAAAGDATDPALLESAFADLFQLMEEKDVDPISDDVVVVVKPQSYYTLLKNNRLVDRDFVLSDGTNIKTKSLSAYGAPIYVSNNLPTSVITGHELSNAGNSDAYDGDFSKVVAVAFSPKALLAGETIPLTPDVFYDPISKMWFIDAHTSFAVTPDNPAYAGVIVKP</sequence>
<dbReference type="SUPFAM" id="SSF56563">
    <property type="entry name" value="Major capsid protein gp5"/>
    <property type="match status" value="1"/>
</dbReference>
<organism evidence="2 3">
    <name type="scientific">Ralstonia phage vB_RsoP_BMB50</name>
    <dbReference type="NCBI Taxonomy" id="2834269"/>
    <lineage>
        <taxon>Viruses</taxon>
        <taxon>Duplodnaviria</taxon>
        <taxon>Heunggongvirae</taxon>
        <taxon>Uroviricota</taxon>
        <taxon>Caudoviricetes</taxon>
        <taxon>Autographivirales</taxon>
        <taxon>Autonotataviridae</taxon>
        <taxon>Okabevirinae</taxon>
        <taxon>Hongshanvirus</taxon>
        <taxon>Hongshanvirus BMB50</taxon>
    </lineage>
</organism>
<reference evidence="2" key="1">
    <citation type="submission" date="2021-04" db="EMBL/GenBank/DDBJ databases">
        <title>Genomic characterization of the novel lytic bacteriophage vB_RsoP_BMB50 infecting Ralstonia solanacearum.</title>
        <authorList>
            <person name="Wang K."/>
            <person name="Liu Q."/>
            <person name="Dong Z."/>
            <person name="Sun M."/>
            <person name="Peng D."/>
        </authorList>
    </citation>
    <scope>NUCLEOTIDE SEQUENCE</scope>
</reference>
<evidence type="ECO:0000313" key="2">
    <source>
        <dbReference type="EMBL" id="QVE65522.1"/>
    </source>
</evidence>
<evidence type="ECO:0000313" key="3">
    <source>
        <dbReference type="Proteomes" id="UP000694260"/>
    </source>
</evidence>